<evidence type="ECO:0000256" key="1">
    <source>
        <dbReference type="SAM" id="MobiDB-lite"/>
    </source>
</evidence>
<dbReference type="OrthoDB" id="3056461at2759"/>
<dbReference type="EMBL" id="KL142386">
    <property type="protein sequence ID" value="KDR73349.1"/>
    <property type="molecule type" value="Genomic_DNA"/>
</dbReference>
<feature type="compositionally biased region" description="Acidic residues" evidence="1">
    <location>
        <begin position="474"/>
        <end position="493"/>
    </location>
</feature>
<dbReference type="AlphaFoldDB" id="A0A067T091"/>
<organism evidence="2 3">
    <name type="scientific">Galerina marginata (strain CBS 339.88)</name>
    <dbReference type="NCBI Taxonomy" id="685588"/>
    <lineage>
        <taxon>Eukaryota</taxon>
        <taxon>Fungi</taxon>
        <taxon>Dikarya</taxon>
        <taxon>Basidiomycota</taxon>
        <taxon>Agaricomycotina</taxon>
        <taxon>Agaricomycetes</taxon>
        <taxon>Agaricomycetidae</taxon>
        <taxon>Agaricales</taxon>
        <taxon>Agaricineae</taxon>
        <taxon>Strophariaceae</taxon>
        <taxon>Galerina</taxon>
    </lineage>
</organism>
<keyword evidence="3" id="KW-1185">Reference proteome</keyword>
<feature type="region of interest" description="Disordered" evidence="1">
    <location>
        <begin position="1"/>
        <end position="90"/>
    </location>
</feature>
<sequence length="493" mass="55784">MSEANDDVSMQPPSTPNVLAPAPTPANLRKRLHDSSGPSSAGPSQGAQPASSSDTETPNLLPSKKAKRGGTTPRTQAGLKKEKEKKKRANDWHLTKEEYPITWRVTKKCLEIHVRALWCLPHQNAIPPKVSEGDIAFFANQFANESEIKTSVHSSLRRNVNNIRAVKDRITRLKAAFSDSSLISVNISRIKEPLLEYMFEAVALAGLPRWSPDVLSQDPESIYNLLHEHIALATFMQVVKSGGYDFMAADYTLGQDFIVVRQLYRSFVFSYFKNMVCKEAKKPGAVIASRERDVVVKRMDNLGSNRVSILKAEGFRRELIKSQKEYECHSDDDEGDAGQTGNVRGPVYYIREKEGRSSKYTNFYRQVIDTRAQHSRFWGEPMPKDVFVDYFQPSFWNGEMTLEDQVSYIRDGELQIGMPPARFCESWEEVIKWKGLSQAQIQTTYGKEVLKDYHIPTPEEIKQVAENQNASSSSEEEEEEDTDLGDDDEGEVE</sequence>
<accession>A0A067T091</accession>
<name>A0A067T091_GALM3</name>
<dbReference type="STRING" id="685588.A0A067T091"/>
<feature type="compositionally biased region" description="Low complexity" evidence="1">
    <location>
        <begin position="35"/>
        <end position="53"/>
    </location>
</feature>
<gene>
    <name evidence="2" type="ORF">GALMADRAFT_158423</name>
</gene>
<evidence type="ECO:0000313" key="2">
    <source>
        <dbReference type="EMBL" id="KDR73349.1"/>
    </source>
</evidence>
<reference evidence="3" key="1">
    <citation type="journal article" date="2014" name="Proc. Natl. Acad. Sci. U.S.A.">
        <title>Extensive sampling of basidiomycete genomes demonstrates inadequacy of the white-rot/brown-rot paradigm for wood decay fungi.</title>
        <authorList>
            <person name="Riley R."/>
            <person name="Salamov A.A."/>
            <person name="Brown D.W."/>
            <person name="Nagy L.G."/>
            <person name="Floudas D."/>
            <person name="Held B.W."/>
            <person name="Levasseur A."/>
            <person name="Lombard V."/>
            <person name="Morin E."/>
            <person name="Otillar R."/>
            <person name="Lindquist E.A."/>
            <person name="Sun H."/>
            <person name="LaButti K.M."/>
            <person name="Schmutz J."/>
            <person name="Jabbour D."/>
            <person name="Luo H."/>
            <person name="Baker S.E."/>
            <person name="Pisabarro A.G."/>
            <person name="Walton J.D."/>
            <person name="Blanchette R.A."/>
            <person name="Henrissat B."/>
            <person name="Martin F."/>
            <person name="Cullen D."/>
            <person name="Hibbett D.S."/>
            <person name="Grigoriev I.V."/>
        </authorList>
    </citation>
    <scope>NUCLEOTIDE SEQUENCE [LARGE SCALE GENOMIC DNA]</scope>
    <source>
        <strain evidence="3">CBS 339.88</strain>
    </source>
</reference>
<evidence type="ECO:0000313" key="3">
    <source>
        <dbReference type="Proteomes" id="UP000027222"/>
    </source>
</evidence>
<proteinExistence type="predicted"/>
<dbReference type="HOGENOM" id="CLU_553257_0_0_1"/>
<feature type="region of interest" description="Disordered" evidence="1">
    <location>
        <begin position="456"/>
        <end position="493"/>
    </location>
</feature>
<protein>
    <submittedName>
        <fullName evidence="2">Uncharacterized protein</fullName>
    </submittedName>
</protein>
<dbReference type="Proteomes" id="UP000027222">
    <property type="component" value="Unassembled WGS sequence"/>
</dbReference>